<feature type="chain" id="PRO_5006640229" description="Glycoside hydrolase family 5 domain-containing protein" evidence="1">
    <location>
        <begin position="26"/>
        <end position="550"/>
    </location>
</feature>
<proteinExistence type="predicted"/>
<protein>
    <recommendedName>
        <fullName evidence="4">Glycoside hydrolase family 5 domain-containing protein</fullName>
    </recommendedName>
</protein>
<sequence length="550" mass="61043">MLKMALRSHPLIALAALLWVSGALAATAANALVVTSPPLPVGWNLISVPLDPIDADPPAVFKDPSGDPIPISGNLYRYDHDAGGYVAYRSFDPSPFGTAKRGEGYWLHLGAPARICYDAHPISRLELHLATAGWYLIGTPKNSTVALQDIEVTNEAQARTVGLYDAIYAEGWLGGKLFWFDSANGYATCGFDAWADADHLEPWRGYWVCAQAADLCLMVPFDEVPPTGLITAYDGQFWLDGQPFRFVGANIRGMAHYGEGDLLPFSQSGDRQVNCAALRNEMQGRVARIFVASKLASTVEIGDRLRDTIAVAEAYDIYLLVCFTDMYNASQMHPMGDEVYYTVPGPGYAMLNHEFWSSGHTVNYLPLVRYLVNRFKDEPRIFAWELGNEIRDLSSTATFITSCQTIHDEIRAIDPWHMITVGVSRSMAGFSYSQAVDLYNDRFDFLVGHPYNGEDWEDDTGLAASLGKPFMVGEAGFNSDFYSDRPSQTDADIAKWIGRGARGYLQWGFMATSYDIGDGDWYFGVDHALHDDWIPYMQVYSYWGNLLSAP</sequence>
<dbReference type="SUPFAM" id="SSF51445">
    <property type="entry name" value="(Trans)glycosidases"/>
    <property type="match status" value="1"/>
</dbReference>
<dbReference type="AlphaFoldDB" id="A0A0S7XQG0"/>
<comment type="caution">
    <text evidence="2">The sequence shown here is derived from an EMBL/GenBank/DDBJ whole genome shotgun (WGS) entry which is preliminary data.</text>
</comment>
<evidence type="ECO:0000313" key="3">
    <source>
        <dbReference type="Proteomes" id="UP000052020"/>
    </source>
</evidence>
<dbReference type="InterPro" id="IPR017853">
    <property type="entry name" value="GH"/>
</dbReference>
<dbReference type="EMBL" id="LIZY01000009">
    <property type="protein sequence ID" value="KPJ64738.1"/>
    <property type="molecule type" value="Genomic_DNA"/>
</dbReference>
<name>A0A0S7XQG0_9BACT</name>
<gene>
    <name evidence="2" type="ORF">AMK68_00710</name>
</gene>
<keyword evidence="1" id="KW-0732">Signal</keyword>
<reference evidence="2 3" key="1">
    <citation type="journal article" date="2015" name="Microbiome">
        <title>Genomic resolution of linkages in carbon, nitrogen, and sulfur cycling among widespread estuary sediment bacteria.</title>
        <authorList>
            <person name="Baker B.J."/>
            <person name="Lazar C.S."/>
            <person name="Teske A.P."/>
            <person name="Dick G.J."/>
        </authorList>
    </citation>
    <scope>NUCLEOTIDE SEQUENCE [LARGE SCALE GENOMIC DNA]</scope>
    <source>
        <strain evidence="2">DG_56</strain>
    </source>
</reference>
<evidence type="ECO:0008006" key="4">
    <source>
        <dbReference type="Google" id="ProtNLM"/>
    </source>
</evidence>
<accession>A0A0S7XQG0</accession>
<dbReference type="Proteomes" id="UP000052020">
    <property type="component" value="Unassembled WGS sequence"/>
</dbReference>
<evidence type="ECO:0000313" key="2">
    <source>
        <dbReference type="EMBL" id="KPJ64738.1"/>
    </source>
</evidence>
<dbReference type="Gene3D" id="3.20.20.80">
    <property type="entry name" value="Glycosidases"/>
    <property type="match status" value="1"/>
</dbReference>
<evidence type="ECO:0000256" key="1">
    <source>
        <dbReference type="SAM" id="SignalP"/>
    </source>
</evidence>
<organism evidence="2 3">
    <name type="scientific">candidate division KD3-62 bacterium DG_56</name>
    <dbReference type="NCBI Taxonomy" id="1704032"/>
    <lineage>
        <taxon>Bacteria</taxon>
        <taxon>candidate division KD3-62</taxon>
    </lineage>
</organism>
<feature type="signal peptide" evidence="1">
    <location>
        <begin position="1"/>
        <end position="25"/>
    </location>
</feature>